<dbReference type="Pfam" id="PF09684">
    <property type="entry name" value="Tail_P2_I"/>
    <property type="match status" value="1"/>
</dbReference>
<dbReference type="AlphaFoldDB" id="U3AME7"/>
<dbReference type="STRING" id="1219077.VAZ01S_017_00400"/>
<proteinExistence type="predicted"/>
<dbReference type="eggNOG" id="ENOG502ZEAY">
    <property type="taxonomic scope" value="Bacteria"/>
</dbReference>
<name>U3AME7_9VIBR</name>
<sequence>MSELNKAFISVQPNNASLIEEALEYGWAQLLHSLPCPYPNLKQPLLTAPPFVALLAGERGVRDWQPKDTPQSQRKTVDKAFEIHRKAGTRLGLSIALDAIDCDVDVIPWHQMTPRAPPYHIECIATQRSQALDKAATTRVLSRIESTKSERDTVHLIMALSVDSGFTLSAVTHPIVMVSDESALLCALPDISPGVAPLYWGAATRLIFTTEHQFGAIA</sequence>
<protein>
    <submittedName>
        <fullName evidence="1">Putative phage tail protein</fullName>
    </submittedName>
</protein>
<dbReference type="NCBIfam" id="TIGR01634">
    <property type="entry name" value="tail_P2_I"/>
    <property type="match status" value="1"/>
</dbReference>
<dbReference type="InterPro" id="IPR006521">
    <property type="entry name" value="Tail_protein_I"/>
</dbReference>
<accession>U3AME7</accession>
<comment type="caution">
    <text evidence="1">The sequence shown here is derived from an EMBL/GenBank/DDBJ whole genome shotgun (WGS) entry which is preliminary data.</text>
</comment>
<gene>
    <name evidence="1" type="ORF">VAZ01S_017_00400</name>
</gene>
<dbReference type="EMBL" id="BATL01000017">
    <property type="protein sequence ID" value="GAD74945.1"/>
    <property type="molecule type" value="Genomic_DNA"/>
</dbReference>
<dbReference type="Proteomes" id="UP000016567">
    <property type="component" value="Unassembled WGS sequence"/>
</dbReference>
<dbReference type="RefSeq" id="WP_021708723.1">
    <property type="nucleotide sequence ID" value="NZ_BATL01000017.1"/>
</dbReference>
<organism evidence="1 2">
    <name type="scientific">Vibrio azureus NBRC 104587</name>
    <dbReference type="NCBI Taxonomy" id="1219077"/>
    <lineage>
        <taxon>Bacteria</taxon>
        <taxon>Pseudomonadati</taxon>
        <taxon>Pseudomonadota</taxon>
        <taxon>Gammaproteobacteria</taxon>
        <taxon>Vibrionales</taxon>
        <taxon>Vibrionaceae</taxon>
        <taxon>Vibrio</taxon>
    </lineage>
</organism>
<evidence type="ECO:0000313" key="1">
    <source>
        <dbReference type="EMBL" id="GAD74945.1"/>
    </source>
</evidence>
<dbReference type="OrthoDB" id="9794793at2"/>
<reference evidence="1 2" key="1">
    <citation type="submission" date="2013-09" db="EMBL/GenBank/DDBJ databases">
        <title>Whole genome shotgun sequence of Vibrio azureus NBRC 104587.</title>
        <authorList>
            <person name="Isaki S."/>
            <person name="Hosoyama A."/>
            <person name="Numata M."/>
            <person name="Hashimoto M."/>
            <person name="Hosoyama Y."/>
            <person name="Tsuchikane K."/>
            <person name="Noguchi M."/>
            <person name="Hirakata S."/>
            <person name="Ichikawa N."/>
            <person name="Ohji S."/>
            <person name="Yamazoe A."/>
            <person name="Fujita N."/>
        </authorList>
    </citation>
    <scope>NUCLEOTIDE SEQUENCE [LARGE SCALE GENOMIC DNA]</scope>
    <source>
        <strain evidence="1 2">NBRC 104587</strain>
    </source>
</reference>
<keyword evidence="2" id="KW-1185">Reference proteome</keyword>
<evidence type="ECO:0000313" key="2">
    <source>
        <dbReference type="Proteomes" id="UP000016567"/>
    </source>
</evidence>